<evidence type="ECO:0000313" key="2">
    <source>
        <dbReference type="EMBL" id="QEE27146.1"/>
    </source>
</evidence>
<sequence length="71" mass="7852">MKRILRETGAWLLILIGVAGCVLPVIPGIPLLIAGLAVLAVDRVWAARLLERVKEKWGKAKERARTPQKVE</sequence>
<dbReference type="OrthoDB" id="3295542at2"/>
<keyword evidence="3" id="KW-1185">Reference proteome</keyword>
<dbReference type="KEGG" id="talb:FTW19_03410"/>
<dbReference type="RefSeq" id="WP_147646340.1">
    <property type="nucleotide sequence ID" value="NZ_CP042806.1"/>
</dbReference>
<keyword evidence="1" id="KW-0472">Membrane</keyword>
<dbReference type="Pfam" id="PF09656">
    <property type="entry name" value="PGPGW"/>
    <property type="match status" value="1"/>
</dbReference>
<feature type="transmembrane region" description="Helical" evidence="1">
    <location>
        <begin position="12"/>
        <end position="41"/>
    </location>
</feature>
<keyword evidence="1" id="KW-1133">Transmembrane helix</keyword>
<accession>A0A5B9EAK5</accession>
<dbReference type="Proteomes" id="UP000321820">
    <property type="component" value="Chromosome"/>
</dbReference>
<proteinExistence type="predicted"/>
<organism evidence="2 3">
    <name type="scientific">Terriglobus albidus</name>
    <dbReference type="NCBI Taxonomy" id="1592106"/>
    <lineage>
        <taxon>Bacteria</taxon>
        <taxon>Pseudomonadati</taxon>
        <taxon>Acidobacteriota</taxon>
        <taxon>Terriglobia</taxon>
        <taxon>Terriglobales</taxon>
        <taxon>Acidobacteriaceae</taxon>
        <taxon>Terriglobus</taxon>
    </lineage>
</organism>
<dbReference type="AlphaFoldDB" id="A0A5B9EAK5"/>
<dbReference type="EMBL" id="CP042806">
    <property type="protein sequence ID" value="QEE27146.1"/>
    <property type="molecule type" value="Genomic_DNA"/>
</dbReference>
<evidence type="ECO:0000256" key="1">
    <source>
        <dbReference type="SAM" id="Phobius"/>
    </source>
</evidence>
<name>A0A5B9EAK5_9BACT</name>
<dbReference type="PROSITE" id="PS51257">
    <property type="entry name" value="PROKAR_LIPOPROTEIN"/>
    <property type="match status" value="1"/>
</dbReference>
<gene>
    <name evidence="2" type="ORF">FTW19_03410</name>
</gene>
<reference evidence="2 3" key="1">
    <citation type="submission" date="2019-08" db="EMBL/GenBank/DDBJ databases">
        <title>Complete genome sequence of Terriglobus albidus strain ORNL.</title>
        <authorList>
            <person name="Podar M."/>
        </authorList>
    </citation>
    <scope>NUCLEOTIDE SEQUENCE [LARGE SCALE GENOMIC DNA]</scope>
    <source>
        <strain evidence="2 3">ORNL</strain>
    </source>
</reference>
<evidence type="ECO:0000313" key="3">
    <source>
        <dbReference type="Proteomes" id="UP000321820"/>
    </source>
</evidence>
<keyword evidence="1" id="KW-0812">Transmembrane</keyword>
<protein>
    <submittedName>
        <fullName evidence="2">Uncharacterized protein</fullName>
    </submittedName>
</protein>
<dbReference type="InterPro" id="IPR019099">
    <property type="entry name" value="Uncharacterised_PGPGW_TM"/>
</dbReference>